<reference evidence="1" key="1">
    <citation type="journal article" date="2015" name="Nature">
        <title>Complex archaea that bridge the gap between prokaryotes and eukaryotes.</title>
        <authorList>
            <person name="Spang A."/>
            <person name="Saw J.H."/>
            <person name="Jorgensen S.L."/>
            <person name="Zaremba-Niedzwiedzka K."/>
            <person name="Martijn J."/>
            <person name="Lind A.E."/>
            <person name="van Eijk R."/>
            <person name="Schleper C."/>
            <person name="Guy L."/>
            <person name="Ettema T.J."/>
        </authorList>
    </citation>
    <scope>NUCLEOTIDE SEQUENCE</scope>
</reference>
<protein>
    <recommendedName>
        <fullName evidence="2">DUF1508 domain-containing protein</fullName>
    </recommendedName>
</protein>
<proteinExistence type="predicted"/>
<name>A0A0F9J945_9ZZZZ</name>
<gene>
    <name evidence="1" type="ORF">LCGC14_1482840</name>
</gene>
<comment type="caution">
    <text evidence="1">The sequence shown here is derived from an EMBL/GenBank/DDBJ whole genome shotgun (WGS) entry which is preliminary data.</text>
</comment>
<dbReference type="EMBL" id="LAZR01010565">
    <property type="protein sequence ID" value="KKM66274.1"/>
    <property type="molecule type" value="Genomic_DNA"/>
</dbReference>
<evidence type="ECO:0000313" key="1">
    <source>
        <dbReference type="EMBL" id="KKM66274.1"/>
    </source>
</evidence>
<evidence type="ECO:0008006" key="2">
    <source>
        <dbReference type="Google" id="ProtNLM"/>
    </source>
</evidence>
<accession>A0A0F9J945</accession>
<sequence>MKKETFYINNHERGVNSFLPVEGYYGKDEAGIEFFVHKTLSGHYWMVTELHTGLAITNSSKTHDTRREAIASVIETLKEVRGKGVDIESFVEKGIERNGGHSPYCTHPVENKK</sequence>
<dbReference type="AlphaFoldDB" id="A0A0F9J945"/>
<organism evidence="1">
    <name type="scientific">marine sediment metagenome</name>
    <dbReference type="NCBI Taxonomy" id="412755"/>
    <lineage>
        <taxon>unclassified sequences</taxon>
        <taxon>metagenomes</taxon>
        <taxon>ecological metagenomes</taxon>
    </lineage>
</organism>